<gene>
    <name evidence="3" type="ORF">BV913_01385</name>
</gene>
<evidence type="ECO:0000313" key="4">
    <source>
        <dbReference type="Proteomes" id="UP000193346"/>
    </source>
</evidence>
<evidence type="ECO:0000259" key="2">
    <source>
        <dbReference type="Pfam" id="PF00171"/>
    </source>
</evidence>
<dbReference type="InterPro" id="IPR016161">
    <property type="entry name" value="Ald_DH/histidinol_DH"/>
</dbReference>
<protein>
    <submittedName>
        <fullName evidence="3">Betaine-aldehyde dehydrogenase</fullName>
    </submittedName>
</protein>
<dbReference type="Gene3D" id="3.40.309.10">
    <property type="entry name" value="Aldehyde Dehydrogenase, Chain A, domain 2"/>
    <property type="match status" value="1"/>
</dbReference>
<reference evidence="3 4" key="1">
    <citation type="submission" date="2017-01" db="EMBL/GenBank/DDBJ databases">
        <authorList>
            <person name="Wolfgang W.J."/>
            <person name="Cole J."/>
            <person name="Wroblewski D."/>
            <person name="Mcginnis J."/>
            <person name="Musser K.A."/>
        </authorList>
    </citation>
    <scope>NUCLEOTIDE SEQUENCE [LARGE SCALE GENOMIC DNA]</scope>
    <source>
        <strain evidence="3 4">93087</strain>
    </source>
</reference>
<keyword evidence="4" id="KW-1185">Reference proteome</keyword>
<dbReference type="PANTHER" id="PTHR11699">
    <property type="entry name" value="ALDEHYDE DEHYDROGENASE-RELATED"/>
    <property type="match status" value="1"/>
</dbReference>
<proteinExistence type="predicted"/>
<keyword evidence="1" id="KW-0560">Oxidoreductase</keyword>
<dbReference type="Proteomes" id="UP000193346">
    <property type="component" value="Unassembled WGS sequence"/>
</dbReference>
<dbReference type="SUPFAM" id="SSF53720">
    <property type="entry name" value="ALDH-like"/>
    <property type="match status" value="1"/>
</dbReference>
<dbReference type="PROSITE" id="PS00070">
    <property type="entry name" value="ALDEHYDE_DEHYDR_CYS"/>
    <property type="match status" value="1"/>
</dbReference>
<dbReference type="InterPro" id="IPR015590">
    <property type="entry name" value="Aldehyde_DH_dom"/>
</dbReference>
<dbReference type="Gene3D" id="3.40.605.10">
    <property type="entry name" value="Aldehyde Dehydrogenase, Chain A, domain 1"/>
    <property type="match status" value="1"/>
</dbReference>
<dbReference type="InterPro" id="IPR016162">
    <property type="entry name" value="Ald_DH_N"/>
</dbReference>
<evidence type="ECO:0000256" key="1">
    <source>
        <dbReference type="ARBA" id="ARBA00023002"/>
    </source>
</evidence>
<accession>A0ABX3WP51</accession>
<sequence>MNTELFINGKFVPAQKGGTIDVLNPANGELITKIAAAEAEDVDIAVAAAKKAFPAWAATPAAERGRLLLKLADLIEEHAEELAQIESLDTGHPIRDSRRLDVPRTAACFRYFGGMADKIQGSVIPVEQGFLNYVVREPVGVVGQIVPWNFPLMFTSWKLGPALAAGNTVVMKPSELTPLSTLKIAELIQKAGFPDGVVNIVAGYGNTAGQRIADHEDIAKVAFTGSTQTGQSIVRASAGNLKRLQLELGGKGANIVFEDADIDAAVNGSAWAIFHNQGQACIAGSRLMLHESIADEFLEKFVKLAESIRLGDPLNPETEMGPLTSESHRNKVLSYAEIATKQGGKILTGGKAPEDAALKNGYYVLPTVVEAKPTDRVAQEEVFGPFVTVLRFKNDEEALEIANGTEYGLGSGLWTKNLQRAHLFARKIRAGMCWINSYKRVNPGSPFGGVGKSGYGREMGFEAIHDYTEAKSVWVNVDAQIPPHFDRRK</sequence>
<dbReference type="InterPro" id="IPR016163">
    <property type="entry name" value="Ald_DH_C"/>
</dbReference>
<evidence type="ECO:0000313" key="3">
    <source>
        <dbReference type="EMBL" id="OSI36683.1"/>
    </source>
</evidence>
<organism evidence="3 4">
    <name type="scientific">Neisseria dumasiana</name>
    <dbReference type="NCBI Taxonomy" id="1931275"/>
    <lineage>
        <taxon>Bacteria</taxon>
        <taxon>Pseudomonadati</taxon>
        <taxon>Pseudomonadota</taxon>
        <taxon>Betaproteobacteria</taxon>
        <taxon>Neisseriales</taxon>
        <taxon>Neisseriaceae</taxon>
        <taxon>Neisseria</taxon>
    </lineage>
</organism>
<name>A0ABX3WP51_9NEIS</name>
<dbReference type="RefSeq" id="WP_085417773.1">
    <property type="nucleotide sequence ID" value="NZ_CP091509.1"/>
</dbReference>
<dbReference type="CDD" id="cd07115">
    <property type="entry name" value="ALDH_HMSADH_HapE"/>
    <property type="match status" value="1"/>
</dbReference>
<feature type="domain" description="Aldehyde dehydrogenase" evidence="2">
    <location>
        <begin position="12"/>
        <end position="473"/>
    </location>
</feature>
<dbReference type="InterPro" id="IPR016160">
    <property type="entry name" value="Ald_DH_CS_CYS"/>
</dbReference>
<dbReference type="Pfam" id="PF00171">
    <property type="entry name" value="Aldedh"/>
    <property type="match status" value="1"/>
</dbReference>
<dbReference type="EMBL" id="MTAC01000002">
    <property type="protein sequence ID" value="OSI36683.1"/>
    <property type="molecule type" value="Genomic_DNA"/>
</dbReference>
<comment type="caution">
    <text evidence="3">The sequence shown here is derived from an EMBL/GenBank/DDBJ whole genome shotgun (WGS) entry which is preliminary data.</text>
</comment>